<evidence type="ECO:0000256" key="1">
    <source>
        <dbReference type="ARBA" id="ARBA00012528"/>
    </source>
</evidence>
<dbReference type="AlphaFoldDB" id="A0A6G9QNW2"/>
<dbReference type="CDD" id="cd01949">
    <property type="entry name" value="GGDEF"/>
    <property type="match status" value="1"/>
</dbReference>
<dbReference type="Gene3D" id="3.30.70.270">
    <property type="match status" value="1"/>
</dbReference>
<dbReference type="PANTHER" id="PTHR45138">
    <property type="entry name" value="REGULATORY COMPONENTS OF SENSORY TRANSDUCTION SYSTEM"/>
    <property type="match status" value="1"/>
</dbReference>
<dbReference type="InterPro" id="IPR000160">
    <property type="entry name" value="GGDEF_dom"/>
</dbReference>
<dbReference type="InterPro" id="IPR043128">
    <property type="entry name" value="Rev_trsase/Diguanyl_cyclase"/>
</dbReference>
<dbReference type="Proteomes" id="UP000502608">
    <property type="component" value="Chromosome"/>
</dbReference>
<protein>
    <recommendedName>
        <fullName evidence="1">diguanylate cyclase</fullName>
        <ecNumber evidence="1">2.7.7.65</ecNumber>
    </recommendedName>
</protein>
<dbReference type="GO" id="GO:1902201">
    <property type="term" value="P:negative regulation of bacterial-type flagellum-dependent cell motility"/>
    <property type="evidence" value="ECO:0007669"/>
    <property type="project" value="TreeGrafter"/>
</dbReference>
<organism evidence="4 5">
    <name type="scientific">Shewanella aestuarii</name>
    <dbReference type="NCBI Taxonomy" id="1028752"/>
    <lineage>
        <taxon>Bacteria</taxon>
        <taxon>Pseudomonadati</taxon>
        <taxon>Pseudomonadota</taxon>
        <taxon>Gammaproteobacteria</taxon>
        <taxon>Alteromonadales</taxon>
        <taxon>Shewanellaceae</taxon>
        <taxon>Shewanella</taxon>
    </lineage>
</organism>
<dbReference type="PROSITE" id="PS50887">
    <property type="entry name" value="GGDEF"/>
    <property type="match status" value="1"/>
</dbReference>
<sequence>MYRGGLLRDYDTFARIGGEEFAILLPATDITLATKIAERIRQAIHSLQIKFEDQTLTFTTSIGLLESTTQISSFEQMMQIADKYLNQAKSDGRNKILCG</sequence>
<gene>
    <name evidence="4" type="ORF">HBH39_14945</name>
</gene>
<dbReference type="GO" id="GO:0043709">
    <property type="term" value="P:cell adhesion involved in single-species biofilm formation"/>
    <property type="evidence" value="ECO:0007669"/>
    <property type="project" value="TreeGrafter"/>
</dbReference>
<evidence type="ECO:0000313" key="5">
    <source>
        <dbReference type="Proteomes" id="UP000502608"/>
    </source>
</evidence>
<dbReference type="InterPro" id="IPR050469">
    <property type="entry name" value="Diguanylate_Cyclase"/>
</dbReference>
<accession>A0A6G9QNW2</accession>
<dbReference type="GO" id="GO:0005886">
    <property type="term" value="C:plasma membrane"/>
    <property type="evidence" value="ECO:0007669"/>
    <property type="project" value="TreeGrafter"/>
</dbReference>
<feature type="domain" description="GGDEF" evidence="3">
    <location>
        <begin position="1"/>
        <end position="99"/>
    </location>
</feature>
<dbReference type="GO" id="GO:0052621">
    <property type="term" value="F:diguanylate cyclase activity"/>
    <property type="evidence" value="ECO:0007669"/>
    <property type="project" value="UniProtKB-EC"/>
</dbReference>
<dbReference type="PANTHER" id="PTHR45138:SF9">
    <property type="entry name" value="DIGUANYLATE CYCLASE DGCM-RELATED"/>
    <property type="match status" value="1"/>
</dbReference>
<keyword evidence="5" id="KW-1185">Reference proteome</keyword>
<dbReference type="EMBL" id="CP050313">
    <property type="protein sequence ID" value="QIR16256.1"/>
    <property type="molecule type" value="Genomic_DNA"/>
</dbReference>
<name>A0A6G9QNW2_9GAMM</name>
<evidence type="ECO:0000256" key="2">
    <source>
        <dbReference type="ARBA" id="ARBA00034247"/>
    </source>
</evidence>
<dbReference type="NCBIfam" id="TIGR00254">
    <property type="entry name" value="GGDEF"/>
    <property type="match status" value="1"/>
</dbReference>
<dbReference type="SMART" id="SM00267">
    <property type="entry name" value="GGDEF"/>
    <property type="match status" value="1"/>
</dbReference>
<evidence type="ECO:0000313" key="4">
    <source>
        <dbReference type="EMBL" id="QIR16256.1"/>
    </source>
</evidence>
<dbReference type="KEGG" id="saes:HBH39_14945"/>
<dbReference type="InterPro" id="IPR029787">
    <property type="entry name" value="Nucleotide_cyclase"/>
</dbReference>
<proteinExistence type="predicted"/>
<dbReference type="SUPFAM" id="SSF55073">
    <property type="entry name" value="Nucleotide cyclase"/>
    <property type="match status" value="1"/>
</dbReference>
<evidence type="ECO:0000259" key="3">
    <source>
        <dbReference type="PROSITE" id="PS50887"/>
    </source>
</evidence>
<reference evidence="4 5" key="1">
    <citation type="submission" date="2020-03" db="EMBL/GenBank/DDBJ databases">
        <title>Complete genome sequence of Shewanella sp.</title>
        <authorList>
            <person name="Kim Y.-S."/>
            <person name="Kim S.-J."/>
            <person name="Jung H.-K."/>
            <person name="Kim K.-H."/>
        </authorList>
    </citation>
    <scope>NUCLEOTIDE SEQUENCE [LARGE SCALE GENOMIC DNA]</scope>
    <source>
        <strain evidence="4 5">PN3F2</strain>
    </source>
</reference>
<dbReference type="Pfam" id="PF00990">
    <property type="entry name" value="GGDEF"/>
    <property type="match status" value="1"/>
</dbReference>
<comment type="catalytic activity">
    <reaction evidence="2">
        <text>2 GTP = 3',3'-c-di-GMP + 2 diphosphate</text>
        <dbReference type="Rhea" id="RHEA:24898"/>
        <dbReference type="ChEBI" id="CHEBI:33019"/>
        <dbReference type="ChEBI" id="CHEBI:37565"/>
        <dbReference type="ChEBI" id="CHEBI:58805"/>
        <dbReference type="EC" id="2.7.7.65"/>
    </reaction>
</comment>
<dbReference type="EC" id="2.7.7.65" evidence="1"/>